<evidence type="ECO:0000313" key="14">
    <source>
        <dbReference type="Proteomes" id="UP001234989"/>
    </source>
</evidence>
<dbReference type="GO" id="GO:0005634">
    <property type="term" value="C:nucleus"/>
    <property type="evidence" value="ECO:0007669"/>
    <property type="project" value="UniProtKB-SubCell"/>
</dbReference>
<evidence type="ECO:0000256" key="8">
    <source>
        <dbReference type="PROSITE-ProRule" id="PRU00024"/>
    </source>
</evidence>
<sequence>MGYICEYCGEQRSIVYCRSDAACLCLSCDRNVHSANALSQRHSRTLICERCNSQPAVVRCVEERTSLCQNCDWSGHASSSSGSSMHKRQALSCYTGCPSAAELSNIWSFLLDDPSIGDTCEQRMGSMSINDNRPRDGQDPQGKDNSQNVCAAVEVNDMNISEKSDLLVESSMPTFDNKLHNVEPPIGSSSKGCYMGAKGSSLFEEDPYCDNLIMDAVDLSIENYEELFGDSLNYPDELFENENLDSFFGMKDIKGVDYSYRGVNAAESGLIPSHPAAINMLFHCMTGSRKLPFGAKVKISVLFSILRSYWVPVAGEGDRYPVELVEGSSNWRVNTVQPTCSDAASADSMMSCKTDSILYFARQSSLSVSNQTGGECSAGDHQDCGVSPMLLMGEPPWCPPCTEISSTSTSRSNAVLRYKEKKKTRKFDKRVRYVSRKARADVRRRVKGRFIKAGDAYDYDPLPTRSY</sequence>
<dbReference type="Pfam" id="PF22586">
    <property type="entry name" value="ANCHR-like_BBOX"/>
    <property type="match status" value="1"/>
</dbReference>
<evidence type="ECO:0000256" key="1">
    <source>
        <dbReference type="ARBA" id="ARBA00004123"/>
    </source>
</evidence>
<evidence type="ECO:0000256" key="10">
    <source>
        <dbReference type="SAM" id="MobiDB-lite"/>
    </source>
</evidence>
<evidence type="ECO:0000256" key="2">
    <source>
        <dbReference type="ARBA" id="ARBA00010024"/>
    </source>
</evidence>
<dbReference type="GO" id="GO:0008270">
    <property type="term" value="F:zinc ion binding"/>
    <property type="evidence" value="ECO:0007669"/>
    <property type="project" value="UniProtKB-KW"/>
</dbReference>
<evidence type="ECO:0000256" key="4">
    <source>
        <dbReference type="ARBA" id="ARBA00022737"/>
    </source>
</evidence>
<keyword evidence="3" id="KW-0479">Metal-binding</keyword>
<dbReference type="PANTHER" id="PTHR31717">
    <property type="entry name" value="ZINC FINGER PROTEIN CONSTANS-LIKE 10"/>
    <property type="match status" value="1"/>
</dbReference>
<protein>
    <submittedName>
        <fullName evidence="13">Uncharacterized protein</fullName>
    </submittedName>
</protein>
<organism evidence="13 14">
    <name type="scientific">Solanum verrucosum</name>
    <dbReference type="NCBI Taxonomy" id="315347"/>
    <lineage>
        <taxon>Eukaryota</taxon>
        <taxon>Viridiplantae</taxon>
        <taxon>Streptophyta</taxon>
        <taxon>Embryophyta</taxon>
        <taxon>Tracheophyta</taxon>
        <taxon>Spermatophyta</taxon>
        <taxon>Magnoliopsida</taxon>
        <taxon>eudicotyledons</taxon>
        <taxon>Gunneridae</taxon>
        <taxon>Pentapetalae</taxon>
        <taxon>asterids</taxon>
        <taxon>lamiids</taxon>
        <taxon>Solanales</taxon>
        <taxon>Solanaceae</taxon>
        <taxon>Solanoideae</taxon>
        <taxon>Solaneae</taxon>
        <taxon>Solanum</taxon>
    </lineage>
</organism>
<evidence type="ECO:0000256" key="7">
    <source>
        <dbReference type="ARBA" id="ARBA00023242"/>
    </source>
</evidence>
<comment type="similarity">
    <text evidence="2">Belongs to the CONSTANS family.</text>
</comment>
<name>A0AAF0V7N4_SOLVR</name>
<keyword evidence="6" id="KW-0862">Zinc</keyword>
<dbReference type="InterPro" id="IPR049808">
    <property type="entry name" value="CONSTANS-like_Bbox1"/>
</dbReference>
<reference evidence="13" key="1">
    <citation type="submission" date="2023-08" db="EMBL/GenBank/DDBJ databases">
        <title>A de novo genome assembly of Solanum verrucosum Schlechtendal, a Mexican diploid species geographically isolated from the other diploid A-genome species in potato relatives.</title>
        <authorList>
            <person name="Hosaka K."/>
        </authorList>
    </citation>
    <scope>NUCLEOTIDE SEQUENCE</scope>
    <source>
        <tissue evidence="13">Young leaves</tissue>
    </source>
</reference>
<dbReference type="InterPro" id="IPR000315">
    <property type="entry name" value="Znf_B-box"/>
</dbReference>
<dbReference type="EMBL" id="CP133623">
    <property type="protein sequence ID" value="WMV59827.1"/>
    <property type="molecule type" value="Genomic_DNA"/>
</dbReference>
<keyword evidence="14" id="KW-1185">Reference proteome</keyword>
<evidence type="ECO:0000256" key="9">
    <source>
        <dbReference type="PROSITE-ProRule" id="PRU00357"/>
    </source>
</evidence>
<dbReference type="Proteomes" id="UP001234989">
    <property type="component" value="Chromosome 12"/>
</dbReference>
<dbReference type="CDD" id="cd19821">
    <property type="entry name" value="Bbox1_BBX-like"/>
    <property type="match status" value="1"/>
</dbReference>
<feature type="domain" description="CCT" evidence="12">
    <location>
        <begin position="411"/>
        <end position="453"/>
    </location>
</feature>
<dbReference type="Pfam" id="PF06203">
    <property type="entry name" value="CCT"/>
    <property type="match status" value="1"/>
</dbReference>
<evidence type="ECO:0000313" key="13">
    <source>
        <dbReference type="EMBL" id="WMV59827.1"/>
    </source>
</evidence>
<keyword evidence="5 8" id="KW-0863">Zinc-finger</keyword>
<dbReference type="GO" id="GO:0006355">
    <property type="term" value="P:regulation of DNA-templated transcription"/>
    <property type="evidence" value="ECO:0007669"/>
    <property type="project" value="UniProtKB-ARBA"/>
</dbReference>
<keyword evidence="7 9" id="KW-0539">Nucleus</keyword>
<gene>
    <name evidence="13" type="ORF">MTR67_053212</name>
</gene>
<dbReference type="PANTHER" id="PTHR31717:SF85">
    <property type="entry name" value="ZINC FINGER PROTEIN CONSTANS-LIKE 9-LIKE"/>
    <property type="match status" value="1"/>
</dbReference>
<evidence type="ECO:0000259" key="12">
    <source>
        <dbReference type="PROSITE" id="PS51017"/>
    </source>
</evidence>
<proteinExistence type="inferred from homology"/>
<feature type="compositionally biased region" description="Basic and acidic residues" evidence="10">
    <location>
        <begin position="132"/>
        <end position="142"/>
    </location>
</feature>
<dbReference type="PROSITE" id="PS50119">
    <property type="entry name" value="ZF_BBOX"/>
    <property type="match status" value="2"/>
</dbReference>
<dbReference type="PROSITE" id="PS51017">
    <property type="entry name" value="CCT"/>
    <property type="match status" value="1"/>
</dbReference>
<evidence type="ECO:0000256" key="5">
    <source>
        <dbReference type="ARBA" id="ARBA00022771"/>
    </source>
</evidence>
<evidence type="ECO:0000259" key="11">
    <source>
        <dbReference type="PROSITE" id="PS50119"/>
    </source>
</evidence>
<feature type="domain" description="B box-type" evidence="11">
    <location>
        <begin position="43"/>
        <end position="91"/>
    </location>
</feature>
<accession>A0AAF0V7N4</accession>
<feature type="domain" description="B box-type" evidence="11">
    <location>
        <begin position="1"/>
        <end position="47"/>
    </location>
</feature>
<dbReference type="SMART" id="SM00336">
    <property type="entry name" value="BBOX"/>
    <property type="match status" value="2"/>
</dbReference>
<dbReference type="InterPro" id="IPR010402">
    <property type="entry name" value="CCT_domain"/>
</dbReference>
<evidence type="ECO:0000256" key="6">
    <source>
        <dbReference type="ARBA" id="ARBA00022833"/>
    </source>
</evidence>
<feature type="region of interest" description="Disordered" evidence="10">
    <location>
        <begin position="121"/>
        <end position="146"/>
    </location>
</feature>
<comment type="subcellular location">
    <subcellularLocation>
        <location evidence="1 9">Nucleus</location>
    </subcellularLocation>
</comment>
<keyword evidence="4" id="KW-0677">Repeat</keyword>
<dbReference type="AlphaFoldDB" id="A0AAF0V7N4"/>
<evidence type="ECO:0000256" key="3">
    <source>
        <dbReference type="ARBA" id="ARBA00022723"/>
    </source>
</evidence>